<dbReference type="Pfam" id="PF03372">
    <property type="entry name" value="Exo_endo_phos"/>
    <property type="match status" value="1"/>
</dbReference>
<dbReference type="Proteomes" id="UP001172083">
    <property type="component" value="Unassembled WGS sequence"/>
</dbReference>
<dbReference type="Gene3D" id="3.60.10.10">
    <property type="entry name" value="Endonuclease/exonuclease/phosphatase"/>
    <property type="match status" value="1"/>
</dbReference>
<dbReference type="SUPFAM" id="SSF56219">
    <property type="entry name" value="DNase I-like"/>
    <property type="match status" value="1"/>
</dbReference>
<feature type="domain" description="Endonuclease/exonuclease/phosphatase" evidence="1">
    <location>
        <begin position="54"/>
        <end position="319"/>
    </location>
</feature>
<accession>A0ABT8LER6</accession>
<keyword evidence="3" id="KW-1185">Reference proteome</keyword>
<gene>
    <name evidence="2" type="ORF">QQ020_22340</name>
</gene>
<dbReference type="EMBL" id="JAUJEB010000005">
    <property type="protein sequence ID" value="MDN5214836.1"/>
    <property type="molecule type" value="Genomic_DNA"/>
</dbReference>
<evidence type="ECO:0000259" key="1">
    <source>
        <dbReference type="Pfam" id="PF03372"/>
    </source>
</evidence>
<dbReference type="RefSeq" id="WP_346760174.1">
    <property type="nucleotide sequence ID" value="NZ_JAUJEB010000005.1"/>
</dbReference>
<sequence>MNKIFFIFSVLLCGACTQESDDLMVQTDDIFSWDSVIVVPSDYEYPKTPTFKVLSWNVEHFVDSHDDPYIDNERENNPPENMSLRLELLVKALKIANADVVILQEFEGAKFLRQIARDSLDGMNYLFFADNPSHNWYMNVIVMSRFPMGLAYGYGNATTPLPDYVAEDGTKETQNHINTRMLSINVYPSENYSFLLTGVHLKAGRGERNIAMRKGQINLLQKVFNRLLYQTPEKNMIIAGDLNATPDSEEIHLLVNNDDLLKPFIDPLAPSILTHPSDSPSRRLDYILVNDNMRAEMINNSIEVKSFFSSDSMRIISDHLPVVGVFSKNDQ</sequence>
<dbReference type="PANTHER" id="PTHR42834:SF1">
    <property type="entry name" value="ENDONUCLEASE_EXONUCLEASE_PHOSPHATASE FAMILY PROTEIN (AFU_ORTHOLOGUE AFUA_3G09210)"/>
    <property type="match status" value="1"/>
</dbReference>
<dbReference type="PANTHER" id="PTHR42834">
    <property type="entry name" value="ENDONUCLEASE/EXONUCLEASE/PHOSPHATASE FAMILY PROTEIN (AFU_ORTHOLOGUE AFUA_3G09210)"/>
    <property type="match status" value="1"/>
</dbReference>
<keyword evidence="2" id="KW-0378">Hydrolase</keyword>
<comment type="caution">
    <text evidence="2">The sequence shown here is derived from an EMBL/GenBank/DDBJ whole genome shotgun (WGS) entry which is preliminary data.</text>
</comment>
<evidence type="ECO:0000313" key="2">
    <source>
        <dbReference type="EMBL" id="MDN5214836.1"/>
    </source>
</evidence>
<keyword evidence="2" id="KW-0255">Endonuclease</keyword>
<proteinExistence type="predicted"/>
<dbReference type="GO" id="GO:0004519">
    <property type="term" value="F:endonuclease activity"/>
    <property type="evidence" value="ECO:0007669"/>
    <property type="project" value="UniProtKB-KW"/>
</dbReference>
<protein>
    <submittedName>
        <fullName evidence="2">Endonuclease/exonuclease/phosphatase family protein</fullName>
    </submittedName>
</protein>
<keyword evidence="2" id="KW-0540">Nuclease</keyword>
<evidence type="ECO:0000313" key="3">
    <source>
        <dbReference type="Proteomes" id="UP001172083"/>
    </source>
</evidence>
<organism evidence="2 3">
    <name type="scientific">Agaribacillus aureus</name>
    <dbReference type="NCBI Taxonomy" id="3051825"/>
    <lineage>
        <taxon>Bacteria</taxon>
        <taxon>Pseudomonadati</taxon>
        <taxon>Bacteroidota</taxon>
        <taxon>Cytophagia</taxon>
        <taxon>Cytophagales</taxon>
        <taxon>Splendidivirgaceae</taxon>
        <taxon>Agaribacillus</taxon>
    </lineage>
</organism>
<reference evidence="2" key="1">
    <citation type="submission" date="2023-06" db="EMBL/GenBank/DDBJ databases">
        <title>Genomic of Agaribacillus aureum.</title>
        <authorList>
            <person name="Wang G."/>
        </authorList>
    </citation>
    <scope>NUCLEOTIDE SEQUENCE</scope>
    <source>
        <strain evidence="2">BMA12</strain>
    </source>
</reference>
<dbReference type="InterPro" id="IPR036691">
    <property type="entry name" value="Endo/exonu/phosph_ase_sf"/>
</dbReference>
<dbReference type="InterPro" id="IPR005135">
    <property type="entry name" value="Endo/exonuclease/phosphatase"/>
</dbReference>
<name>A0ABT8LER6_9BACT</name>